<dbReference type="Proteomes" id="UP000680865">
    <property type="component" value="Unassembled WGS sequence"/>
</dbReference>
<comment type="caution">
    <text evidence="2">The sequence shown here is derived from an EMBL/GenBank/DDBJ whole genome shotgun (WGS) entry which is preliminary data.</text>
</comment>
<feature type="transmembrane region" description="Helical" evidence="1">
    <location>
        <begin position="846"/>
        <end position="870"/>
    </location>
</feature>
<evidence type="ECO:0000256" key="1">
    <source>
        <dbReference type="SAM" id="Phobius"/>
    </source>
</evidence>
<organism evidence="2 3">
    <name type="scientific">Winogradskya consettensis</name>
    <dbReference type="NCBI Taxonomy" id="113560"/>
    <lineage>
        <taxon>Bacteria</taxon>
        <taxon>Bacillati</taxon>
        <taxon>Actinomycetota</taxon>
        <taxon>Actinomycetes</taxon>
        <taxon>Micromonosporales</taxon>
        <taxon>Micromonosporaceae</taxon>
        <taxon>Winogradskya</taxon>
    </lineage>
</organism>
<sequence>MSSEVFNAIRARTPQTAALLIIAALLAAAAAAGPWYALTVTTRAATTVVESAPPEQRTVTLHSSIPINGDPARALDDFAGVAGAALPVPGARPVLGLSRDKLAYRADFCSTARLTGTCPQRAGEVAIGAANAQRLNLKVGSELSEPVRLRVVAIYEPGSDTLYTSAATFADPRLAQADATYTVPLPVAAVRGDDGYDLRRVIARAAEGAKVDNATGPLLDAVDDERATIRRGVLIALAQVLVLGWLTAGLAGRYTGRERRADAALLKLRGGTQFGVLRLALGQHLLPLLGGAIAGAPLGVLAAWLLSGGAPVRAELGSALGLGAAAVGAAMLIALVVLAVVDLVLARGPVAVLLRRVRVGRRDWRGDVADLALIVVAAGAVVQARSSSPDSGVGSVAPALVALAVGLVLARLFGLVADRAGGVALRAGRLRSGLTAVQVSRQPGTDRVFALAVVAVALAATTAGGFAVARTERADRAAQELGAARVLTVQAPTVTSLLWAVHRADPGGKQARAALVDRSASPPLVLVENNGVAAASLPLITGTSLSLTERNGRAVPTDLTLLVQHEATGLIARVRFPAAAPGEHTVEAAVPGCTATPGCRLVRWQLTSPSTPDGRRIPGTVTIRSLAQRGPDTAIAGAAQLADPTLWRTDFTGVSLAIGTTAAGLSMTPDPGPNGVTGDSVYAADSRLPLPVVLAGNAPSVWRLADPAIIGIGTQPLPVQVTGTARSLPVVGASGILADLDAARRVAGESELRGEAQVWLTADADPGIVTALRAAGVTILGEDTTTARAERYSRQGLAATGRFALFTVVVAVLLAAAMMAVAAVVDRGPQTDRLRSLRAQGLSSRTAFTISYAVPAALALASVLGGVIAAQVAVPLAGAAPPWLPAIPAALVVFGLTAWISARSRS</sequence>
<protein>
    <recommendedName>
        <fullName evidence="4">FtsX-like permease family protein</fullName>
    </recommendedName>
</protein>
<feature type="transmembrane region" description="Helical" evidence="1">
    <location>
        <begin position="396"/>
        <end position="417"/>
    </location>
</feature>
<feature type="transmembrane region" description="Helical" evidence="1">
    <location>
        <begin position="285"/>
        <end position="307"/>
    </location>
</feature>
<accession>A0A919S8R9</accession>
<evidence type="ECO:0000313" key="3">
    <source>
        <dbReference type="Proteomes" id="UP000680865"/>
    </source>
</evidence>
<keyword evidence="1" id="KW-0812">Transmembrane</keyword>
<evidence type="ECO:0000313" key="2">
    <source>
        <dbReference type="EMBL" id="GIM67128.1"/>
    </source>
</evidence>
<dbReference type="EMBL" id="BOQP01000003">
    <property type="protein sequence ID" value="GIM67128.1"/>
    <property type="molecule type" value="Genomic_DNA"/>
</dbReference>
<dbReference type="RefSeq" id="WP_212995552.1">
    <property type="nucleotide sequence ID" value="NZ_BAAATW010000009.1"/>
</dbReference>
<feature type="transmembrane region" description="Helical" evidence="1">
    <location>
        <begin position="803"/>
        <end position="825"/>
    </location>
</feature>
<evidence type="ECO:0008006" key="4">
    <source>
        <dbReference type="Google" id="ProtNLM"/>
    </source>
</evidence>
<feature type="transmembrane region" description="Helical" evidence="1">
    <location>
        <begin position="232"/>
        <end position="251"/>
    </location>
</feature>
<keyword evidence="1" id="KW-1133">Transmembrane helix</keyword>
<feature type="transmembrane region" description="Helical" evidence="1">
    <location>
        <begin position="448"/>
        <end position="469"/>
    </location>
</feature>
<name>A0A919S8R9_9ACTN</name>
<keyword evidence="1" id="KW-0472">Membrane</keyword>
<gene>
    <name evidence="2" type="ORF">Aco04nite_04880</name>
</gene>
<dbReference type="AlphaFoldDB" id="A0A919S8R9"/>
<reference evidence="2" key="1">
    <citation type="submission" date="2021-03" db="EMBL/GenBank/DDBJ databases">
        <title>Whole genome shotgun sequence of Actinoplanes consettensis NBRC 14913.</title>
        <authorList>
            <person name="Komaki H."/>
            <person name="Tamura T."/>
        </authorList>
    </citation>
    <scope>NUCLEOTIDE SEQUENCE</scope>
    <source>
        <strain evidence="2">NBRC 14913</strain>
    </source>
</reference>
<proteinExistence type="predicted"/>
<feature type="transmembrane region" description="Helical" evidence="1">
    <location>
        <begin position="319"/>
        <end position="345"/>
    </location>
</feature>
<feature type="transmembrane region" description="Helical" evidence="1">
    <location>
        <begin position="882"/>
        <end position="902"/>
    </location>
</feature>
<keyword evidence="3" id="KW-1185">Reference proteome</keyword>